<evidence type="ECO:0000256" key="6">
    <source>
        <dbReference type="SAM" id="MobiDB-lite"/>
    </source>
</evidence>
<dbReference type="Pfam" id="PF01602">
    <property type="entry name" value="Adaptin_N"/>
    <property type="match status" value="1"/>
</dbReference>
<feature type="compositionally biased region" description="Polar residues" evidence="6">
    <location>
        <begin position="407"/>
        <end position="416"/>
    </location>
</feature>
<feature type="region of interest" description="Disordered" evidence="6">
    <location>
        <begin position="571"/>
        <end position="591"/>
    </location>
</feature>
<dbReference type="InterPro" id="IPR011989">
    <property type="entry name" value="ARM-like"/>
</dbReference>
<keyword evidence="3" id="KW-0813">Transport</keyword>
<evidence type="ECO:0000256" key="2">
    <source>
        <dbReference type="ARBA" id="ARBA00006613"/>
    </source>
</evidence>
<keyword evidence="5" id="KW-0472">Membrane</keyword>
<accession>A0A9P6N232</accession>
<name>A0A9P6N232_9FUNG</name>
<keyword evidence="9" id="KW-1185">Reference proteome</keyword>
<feature type="compositionally biased region" description="Polar residues" evidence="6">
    <location>
        <begin position="423"/>
        <end position="436"/>
    </location>
</feature>
<organism evidence="8 9">
    <name type="scientific">Entomortierella chlamydospora</name>
    <dbReference type="NCBI Taxonomy" id="101097"/>
    <lineage>
        <taxon>Eukaryota</taxon>
        <taxon>Fungi</taxon>
        <taxon>Fungi incertae sedis</taxon>
        <taxon>Mucoromycota</taxon>
        <taxon>Mortierellomycotina</taxon>
        <taxon>Mortierellomycetes</taxon>
        <taxon>Mortierellales</taxon>
        <taxon>Mortierellaceae</taxon>
        <taxon>Entomortierella</taxon>
    </lineage>
</organism>
<dbReference type="InterPro" id="IPR026739">
    <property type="entry name" value="AP_beta"/>
</dbReference>
<dbReference type="AlphaFoldDB" id="A0A9P6N232"/>
<dbReference type="InterPro" id="IPR002553">
    <property type="entry name" value="Clathrin/coatomer_adapt-like_N"/>
</dbReference>
<evidence type="ECO:0000259" key="7">
    <source>
        <dbReference type="Pfam" id="PF01602"/>
    </source>
</evidence>
<evidence type="ECO:0000256" key="5">
    <source>
        <dbReference type="ARBA" id="ARBA00023136"/>
    </source>
</evidence>
<dbReference type="Gene3D" id="1.25.10.10">
    <property type="entry name" value="Leucine-rich Repeat Variant"/>
    <property type="match status" value="1"/>
</dbReference>
<keyword evidence="4" id="KW-0653">Protein transport</keyword>
<comment type="similarity">
    <text evidence="2">Belongs to the adaptor complexes large subunit family.</text>
</comment>
<dbReference type="InterPro" id="IPR016024">
    <property type="entry name" value="ARM-type_fold"/>
</dbReference>
<comment type="caution">
    <text evidence="8">The sequence shown here is derived from an EMBL/GenBank/DDBJ whole genome shotgun (WGS) entry which is preliminary data.</text>
</comment>
<dbReference type="PANTHER" id="PTHR11134">
    <property type="entry name" value="ADAPTOR COMPLEX SUBUNIT BETA FAMILY MEMBER"/>
    <property type="match status" value="1"/>
</dbReference>
<comment type="subcellular location">
    <subcellularLocation>
        <location evidence="1">Endomembrane system</location>
    </subcellularLocation>
</comment>
<dbReference type="GO" id="GO:0006886">
    <property type="term" value="P:intracellular protein transport"/>
    <property type="evidence" value="ECO:0007669"/>
    <property type="project" value="InterPro"/>
</dbReference>
<evidence type="ECO:0000313" key="9">
    <source>
        <dbReference type="Proteomes" id="UP000703661"/>
    </source>
</evidence>
<gene>
    <name evidence="8" type="primary">AP4B1</name>
    <name evidence="8" type="ORF">BGZ80_000482</name>
</gene>
<dbReference type="GO" id="GO:0012505">
    <property type="term" value="C:endomembrane system"/>
    <property type="evidence" value="ECO:0007669"/>
    <property type="project" value="UniProtKB-SubCell"/>
</dbReference>
<evidence type="ECO:0000256" key="3">
    <source>
        <dbReference type="ARBA" id="ARBA00022448"/>
    </source>
</evidence>
<reference evidence="8" key="1">
    <citation type="journal article" date="2020" name="Fungal Divers.">
        <title>Resolving the Mortierellaceae phylogeny through synthesis of multi-gene phylogenetics and phylogenomics.</title>
        <authorList>
            <person name="Vandepol N."/>
            <person name="Liber J."/>
            <person name="Desiro A."/>
            <person name="Na H."/>
            <person name="Kennedy M."/>
            <person name="Barry K."/>
            <person name="Grigoriev I.V."/>
            <person name="Miller A.N."/>
            <person name="O'Donnell K."/>
            <person name="Stajich J.E."/>
            <person name="Bonito G."/>
        </authorList>
    </citation>
    <scope>NUCLEOTIDE SEQUENCE</scope>
    <source>
        <strain evidence="8">NRRL 2769</strain>
    </source>
</reference>
<dbReference type="GO" id="GO:0030117">
    <property type="term" value="C:membrane coat"/>
    <property type="evidence" value="ECO:0007669"/>
    <property type="project" value="InterPro"/>
</dbReference>
<proteinExistence type="inferred from homology"/>
<protein>
    <submittedName>
        <fullName evidence="8">AP-4 complex subunit beta-1</fullName>
    </submittedName>
</protein>
<feature type="compositionally biased region" description="Polar residues" evidence="6">
    <location>
        <begin position="470"/>
        <end position="485"/>
    </location>
</feature>
<dbReference type="GO" id="GO:0016192">
    <property type="term" value="P:vesicle-mediated transport"/>
    <property type="evidence" value="ECO:0007669"/>
    <property type="project" value="InterPro"/>
</dbReference>
<dbReference type="Proteomes" id="UP000703661">
    <property type="component" value="Unassembled WGS sequence"/>
</dbReference>
<evidence type="ECO:0000256" key="4">
    <source>
        <dbReference type="ARBA" id="ARBA00022927"/>
    </source>
</evidence>
<feature type="region of interest" description="Disordered" evidence="6">
    <location>
        <begin position="461"/>
        <end position="485"/>
    </location>
</feature>
<sequence length="898" mass="99709">MDVAELSEAFKDQSLQPSNHAQLMQRMQELMGQGMDVSSLFATIVSSTSTRDISVKKAAYAFLAKYGSTNEELCFLSINTLHQDCADLDPIVRSLALRTICSLGQRSVLRFMLQPLSKGFQDKNAHVRKTAAMACISIFELDPVFVLESEIVDKLYGLLRDRETQVVVSAILALETILVDEGGIVINYNIAAHFLQRYKDWSPSQLQIILGVLCRYKPQTNDEIYEIMNDVDDGLQNPSLAVQMATLRLFIWLCQDLTEIQEDLQKTIEETLIKHLGSPVPDLVYASLCHLSLMIETTGRLHHNTPEHLSAVLCKLNDPVAIKLQKFSLCATIAQKSTSVTVATTLGSTNVSTLILDHLCHVAAMRDIVNLVQKSHRTKTRIDRHSITDNLEVACRAIETIGKIGTFQHSSQSQEKQPMARLSPTSGSQEDGQSGRSISKSCIDRLFQLLILFSSMEHTLEKPRSEGQKDGSSNMKKSQHGQADNSWTHTNIADLGLDESQVALLLSTVLLTIESCWQYELEARQRRTEETARMGGIFEPLQIKSLGILLLRHLDQGELDRLAKKKKPLRFRYDDGNDDQPSQASSVYAHNGSPGDISRLARISGLRMLLLEESAQQLSLRKQIQINSSNPEDEGAKTKAQGIQEALGMRAQYALLLQQQVQDMVQSLDTTITHTTKSDQAFLLTRAEQIATLQLACHLVAFSIDQESEDAGMSTEIQSTDVDILKRRLDILGQAVDQLIPANTAPGSESENSPFGDDLVSFETVNPSTTSQQHDSQIRVQLESVSRDVADRARLVESLFLVPLLSSLASPSTLTDIPTPRSISQNNQFNSPIFKTDAYQKLVKQKFVDQFGIKGKRSPFATATVENGAESDAGLDMDKLILYDWCFQVGFNTLALTK</sequence>
<feature type="compositionally biased region" description="Polar residues" evidence="6">
    <location>
        <begin position="579"/>
        <end position="588"/>
    </location>
</feature>
<dbReference type="SUPFAM" id="SSF48371">
    <property type="entry name" value="ARM repeat"/>
    <property type="match status" value="1"/>
</dbReference>
<feature type="domain" description="Clathrin/coatomer adaptor adaptin-like N-terminal" evidence="7">
    <location>
        <begin position="5"/>
        <end position="346"/>
    </location>
</feature>
<evidence type="ECO:0000256" key="1">
    <source>
        <dbReference type="ARBA" id="ARBA00004308"/>
    </source>
</evidence>
<dbReference type="EMBL" id="JAAAID010000110">
    <property type="protein sequence ID" value="KAG0022341.1"/>
    <property type="molecule type" value="Genomic_DNA"/>
</dbReference>
<feature type="region of interest" description="Disordered" evidence="6">
    <location>
        <begin position="406"/>
        <end position="436"/>
    </location>
</feature>
<evidence type="ECO:0000313" key="8">
    <source>
        <dbReference type="EMBL" id="KAG0022341.1"/>
    </source>
</evidence>